<dbReference type="EMBL" id="QTSX02001508">
    <property type="protein sequence ID" value="KAJ9080958.1"/>
    <property type="molecule type" value="Genomic_DNA"/>
</dbReference>
<reference evidence="1" key="1">
    <citation type="submission" date="2022-04" db="EMBL/GenBank/DDBJ databases">
        <title>Genome of the entomopathogenic fungus Entomophthora muscae.</title>
        <authorList>
            <person name="Elya C."/>
            <person name="Lovett B.R."/>
            <person name="Lee E."/>
            <person name="Macias A.M."/>
            <person name="Hajek A.E."/>
            <person name="De Bivort B.L."/>
            <person name="Kasson M.T."/>
            <person name="De Fine Licht H.H."/>
            <person name="Stajich J.E."/>
        </authorList>
    </citation>
    <scope>NUCLEOTIDE SEQUENCE</scope>
    <source>
        <strain evidence="1">Berkeley</strain>
    </source>
</reference>
<protein>
    <submittedName>
        <fullName evidence="1">Uncharacterized protein</fullName>
    </submittedName>
</protein>
<dbReference type="Proteomes" id="UP001165960">
    <property type="component" value="Unassembled WGS sequence"/>
</dbReference>
<organism evidence="1 2">
    <name type="scientific">Entomophthora muscae</name>
    <dbReference type="NCBI Taxonomy" id="34485"/>
    <lineage>
        <taxon>Eukaryota</taxon>
        <taxon>Fungi</taxon>
        <taxon>Fungi incertae sedis</taxon>
        <taxon>Zoopagomycota</taxon>
        <taxon>Entomophthoromycotina</taxon>
        <taxon>Entomophthoromycetes</taxon>
        <taxon>Entomophthorales</taxon>
        <taxon>Entomophthoraceae</taxon>
        <taxon>Entomophthora</taxon>
    </lineage>
</organism>
<proteinExistence type="predicted"/>
<gene>
    <name evidence="1" type="ORF">DSO57_1019492</name>
</gene>
<evidence type="ECO:0000313" key="1">
    <source>
        <dbReference type="EMBL" id="KAJ9080958.1"/>
    </source>
</evidence>
<sequence>MSVYPVVIWPFTLDPRVATSCPCVFGTSYEPLVTTEETSAPVIYTTVGGASATKRDPTLYMKFLIPCVEPSSQDATVPAKGWCQLTDSEHEALLNCLNRGMAVWDIVSYCVQHLGTTSRRTQQEIFIKKDLRFNTSLGLAFRAKLRACTLISWNTRCESPFGKKERKKLEDY</sequence>
<comment type="caution">
    <text evidence="1">The sequence shown here is derived from an EMBL/GenBank/DDBJ whole genome shotgun (WGS) entry which is preliminary data.</text>
</comment>
<keyword evidence="2" id="KW-1185">Reference proteome</keyword>
<accession>A0ACC2U295</accession>
<evidence type="ECO:0000313" key="2">
    <source>
        <dbReference type="Proteomes" id="UP001165960"/>
    </source>
</evidence>
<name>A0ACC2U295_9FUNG</name>